<dbReference type="EMBL" id="AAQR03188440">
    <property type="status" value="NOT_ANNOTATED_CDS"/>
    <property type="molecule type" value="Genomic_DNA"/>
</dbReference>
<dbReference type="PANTHER" id="PTHR21859">
    <property type="entry name" value="ACROSOME-SPECIFIC PROTEIN"/>
    <property type="match status" value="1"/>
</dbReference>
<dbReference type="InterPro" id="IPR039509">
    <property type="entry name" value="SPATA31"/>
</dbReference>
<evidence type="ECO:0000259" key="9">
    <source>
        <dbReference type="Pfam" id="PF14650"/>
    </source>
</evidence>
<dbReference type="EMBL" id="AAQR03188439">
    <property type="status" value="NOT_ANNOTATED_CDS"/>
    <property type="molecule type" value="Genomic_DNA"/>
</dbReference>
<evidence type="ECO:0000313" key="12">
    <source>
        <dbReference type="Proteomes" id="UP000005225"/>
    </source>
</evidence>
<dbReference type="Ensembl" id="ENSOGAT00000031023.1">
    <property type="protein sequence ID" value="ENSOGAP00000016563.1"/>
    <property type="gene ID" value="ENSOGAG00000027114.1"/>
</dbReference>
<organism evidence="11 12">
    <name type="scientific">Otolemur garnettii</name>
    <name type="common">Small-eared galago</name>
    <name type="synonym">Garnett's greater bushbaby</name>
    <dbReference type="NCBI Taxonomy" id="30611"/>
    <lineage>
        <taxon>Eukaryota</taxon>
        <taxon>Metazoa</taxon>
        <taxon>Chordata</taxon>
        <taxon>Craniata</taxon>
        <taxon>Vertebrata</taxon>
        <taxon>Euteleostomi</taxon>
        <taxon>Mammalia</taxon>
        <taxon>Eutheria</taxon>
        <taxon>Euarchontoglires</taxon>
        <taxon>Primates</taxon>
        <taxon>Strepsirrhini</taxon>
        <taxon>Lorisiformes</taxon>
        <taxon>Galagidae</taxon>
        <taxon>Otolemur</taxon>
    </lineage>
</organism>
<keyword evidence="2" id="KW-0812">Transmembrane</keyword>
<evidence type="ECO:0000256" key="7">
    <source>
        <dbReference type="ARBA" id="ARBA00035009"/>
    </source>
</evidence>
<comment type="function">
    <text evidence="8">May play a role in spermatogenesis.</text>
</comment>
<feature type="domain" description="SPATA31" evidence="9">
    <location>
        <begin position="388"/>
        <end position="426"/>
    </location>
</feature>
<reference evidence="12" key="1">
    <citation type="submission" date="2011-03" db="EMBL/GenBank/DDBJ databases">
        <title>Version 3 of the genome sequence of Otolemur garnettii (Bushbaby).</title>
        <authorList>
            <consortium name="The Broad Institute Genome Sequencing Platform"/>
            <person name="Di Palma F."/>
            <person name="Johnson J."/>
            <person name="Lander E.S."/>
            <person name="Lindblad-Toh K."/>
            <person name="Jaffe D.B."/>
            <person name="Gnerre S."/>
            <person name="MacCallum I."/>
            <person name="Przybylski D."/>
            <person name="Ribeiro F.J."/>
            <person name="Burton J.N."/>
            <person name="Walker B.J."/>
            <person name="Sharpe T."/>
            <person name="Hall G."/>
        </authorList>
    </citation>
    <scope>NUCLEOTIDE SEQUENCE [LARGE SCALE GENOMIC DNA]</scope>
</reference>
<dbReference type="eggNOG" id="ENOG502RU0E">
    <property type="taxonomic scope" value="Eukaryota"/>
</dbReference>
<evidence type="ECO:0000256" key="2">
    <source>
        <dbReference type="ARBA" id="ARBA00022692"/>
    </source>
</evidence>
<protein>
    <submittedName>
        <fullName evidence="11">Uncharacterized protein</fullName>
    </submittedName>
</protein>
<evidence type="ECO:0000256" key="5">
    <source>
        <dbReference type="ARBA" id="ARBA00022989"/>
    </source>
</evidence>
<keyword evidence="4" id="KW-0744">Spermatogenesis</keyword>
<evidence type="ECO:0000256" key="1">
    <source>
        <dbReference type="ARBA" id="ARBA00004167"/>
    </source>
</evidence>
<reference evidence="11" key="2">
    <citation type="submission" date="2025-08" db="UniProtKB">
        <authorList>
            <consortium name="Ensembl"/>
        </authorList>
    </citation>
    <scope>IDENTIFICATION</scope>
</reference>
<evidence type="ECO:0000313" key="11">
    <source>
        <dbReference type="Ensembl" id="ENSOGAP00000016563.1"/>
    </source>
</evidence>
<dbReference type="Proteomes" id="UP000005225">
    <property type="component" value="Unassembled WGS sequence"/>
</dbReference>
<feature type="domain" description="SPATA31-like" evidence="10">
    <location>
        <begin position="85"/>
        <end position="154"/>
    </location>
</feature>
<dbReference type="HOGENOM" id="CLU_053079_0_0_1"/>
<keyword evidence="5" id="KW-1133">Transmembrane helix</keyword>
<evidence type="ECO:0000256" key="3">
    <source>
        <dbReference type="ARBA" id="ARBA00022782"/>
    </source>
</evidence>
<keyword evidence="6" id="KW-0472">Membrane</keyword>
<dbReference type="Pfam" id="PF14650">
    <property type="entry name" value="FAM75"/>
    <property type="match status" value="1"/>
</dbReference>
<reference evidence="11" key="3">
    <citation type="submission" date="2025-09" db="UniProtKB">
        <authorList>
            <consortium name="Ensembl"/>
        </authorList>
    </citation>
    <scope>IDENTIFICATION</scope>
</reference>
<evidence type="ECO:0000256" key="6">
    <source>
        <dbReference type="ARBA" id="ARBA00023136"/>
    </source>
</evidence>
<keyword evidence="12" id="KW-1185">Reference proteome</keyword>
<dbReference type="GeneTree" id="ENSGT00950000183043"/>
<comment type="subcellular location">
    <subcellularLocation>
        <location evidence="1">Membrane</location>
        <topology evidence="1">Single-pass membrane protein</topology>
    </subcellularLocation>
</comment>
<dbReference type="GO" id="GO:0007283">
    <property type="term" value="P:spermatogenesis"/>
    <property type="evidence" value="ECO:0007669"/>
    <property type="project" value="UniProtKB-KW"/>
</dbReference>
<comment type="similarity">
    <text evidence="7">Belongs to the SPATA31 family.</text>
</comment>
<accession>H0XKC3</accession>
<dbReference type="GO" id="GO:0030154">
    <property type="term" value="P:cell differentiation"/>
    <property type="evidence" value="ECO:0007669"/>
    <property type="project" value="UniProtKB-KW"/>
</dbReference>
<sequence>MENDFFSLKSISATWLNPCSTSWMTDITLGFVCGLGLFLVLLPCLGRDPSSAQTGQKRYIRKEAGKADQNPGYTSHSTLRMKPESVCRDCLRILKGVRDLILLLQSHLRKLPDKGDFHQLSCEDSPGELNKPTLVRAHQPCGEHVEATSPTTLSALAFPAPLDEHPPFLATALSSGLMASPVCEGSHSSLSAPQLPELLLPLEDSSPQPQALSPLTGKSPASCPLPLPASSLAHPQCDPIVPPVGSVPPSFSSQNKCPLPVSTTWGFGHSSGPVSALSWWQAAARASRAWCLSTSPQTTSQQEHPPNHTPEASFWRDTTHREMEAGGLSFVNPGVQNLLEIFISKGAELELKKGKEKEGSFLKQLKSPGRDQDTTTPHSFWNVTDKPQKLSHPKVRVDHLQQKSSQLFWGLPSLHSESLVAATRVS</sequence>
<dbReference type="AlphaFoldDB" id="H0XKC3"/>
<dbReference type="PANTHER" id="PTHR21859:SF55">
    <property type="entry name" value="SPERMATOGENESIS-ASSOCIATED PROTEIN 31A1-RELATED"/>
    <property type="match status" value="1"/>
</dbReference>
<dbReference type="OMA" id="WPPESCL"/>
<keyword evidence="3" id="KW-0221">Differentiation</keyword>
<dbReference type="InParanoid" id="H0XKC3"/>
<evidence type="ECO:0000256" key="8">
    <source>
        <dbReference type="ARBA" id="ARBA00037695"/>
    </source>
</evidence>
<evidence type="ECO:0000256" key="4">
    <source>
        <dbReference type="ARBA" id="ARBA00022871"/>
    </source>
</evidence>
<proteinExistence type="inferred from homology"/>
<dbReference type="Pfam" id="PF15371">
    <property type="entry name" value="DUF4599"/>
    <property type="match status" value="1"/>
</dbReference>
<dbReference type="GO" id="GO:0016020">
    <property type="term" value="C:membrane"/>
    <property type="evidence" value="ECO:0007669"/>
    <property type="project" value="UniProtKB-SubCell"/>
</dbReference>
<evidence type="ECO:0000259" key="10">
    <source>
        <dbReference type="Pfam" id="PF15371"/>
    </source>
</evidence>
<name>H0XKC3_OTOGA</name>
<dbReference type="InterPro" id="IPR027970">
    <property type="entry name" value="SPATA31-like"/>
</dbReference>